<dbReference type="PANTHER" id="PTHR47331:SF1">
    <property type="entry name" value="GAG-LIKE PROTEIN"/>
    <property type="match status" value="1"/>
</dbReference>
<feature type="region of interest" description="Disordered" evidence="1">
    <location>
        <begin position="1"/>
        <end position="44"/>
    </location>
</feature>
<keyword evidence="4" id="KW-1185">Reference proteome</keyword>
<organism evidence="3 4">
    <name type="scientific">Mytilus galloprovincialis</name>
    <name type="common">Mediterranean mussel</name>
    <dbReference type="NCBI Taxonomy" id="29158"/>
    <lineage>
        <taxon>Eukaryota</taxon>
        <taxon>Metazoa</taxon>
        <taxon>Spiralia</taxon>
        <taxon>Lophotrochozoa</taxon>
        <taxon>Mollusca</taxon>
        <taxon>Bivalvia</taxon>
        <taxon>Autobranchia</taxon>
        <taxon>Pteriomorphia</taxon>
        <taxon>Mytilida</taxon>
        <taxon>Mytiloidea</taxon>
        <taxon>Mytilidae</taxon>
        <taxon>Mytilinae</taxon>
        <taxon>Mytilus</taxon>
    </lineage>
</organism>
<proteinExistence type="predicted"/>
<evidence type="ECO:0000313" key="3">
    <source>
        <dbReference type="EMBL" id="VDI25014.1"/>
    </source>
</evidence>
<dbReference type="PANTHER" id="PTHR47331">
    <property type="entry name" value="PHD-TYPE DOMAIN-CONTAINING PROTEIN"/>
    <property type="match status" value="1"/>
</dbReference>
<comment type="caution">
    <text evidence="3">The sequence shown here is derived from an EMBL/GenBank/DDBJ whole genome shotgun (WGS) entry which is preliminary data.</text>
</comment>
<feature type="domain" description="DUF1758" evidence="2">
    <location>
        <begin position="87"/>
        <end position="230"/>
    </location>
</feature>
<gene>
    <name evidence="3" type="ORF">MGAL_10B046818</name>
</gene>
<reference evidence="3" key="1">
    <citation type="submission" date="2018-11" db="EMBL/GenBank/DDBJ databases">
        <authorList>
            <person name="Alioto T."/>
            <person name="Alioto T."/>
        </authorList>
    </citation>
    <scope>NUCLEOTIDE SEQUENCE</scope>
</reference>
<name>A0A8B6DVU9_MYTGA</name>
<accession>A0A8B6DVU9</accession>
<dbReference type="Pfam" id="PF05585">
    <property type="entry name" value="DUF1758"/>
    <property type="match status" value="1"/>
</dbReference>
<dbReference type="Gene3D" id="2.40.70.10">
    <property type="entry name" value="Acid Proteases"/>
    <property type="match status" value="1"/>
</dbReference>
<dbReference type="InterPro" id="IPR008737">
    <property type="entry name" value="DUF1758"/>
</dbReference>
<dbReference type="OrthoDB" id="6155266at2759"/>
<feature type="compositionally biased region" description="Low complexity" evidence="1">
    <location>
        <begin position="21"/>
        <end position="40"/>
    </location>
</feature>
<sequence>MDAGKTSEQLEPPTATAAFLTNTNSSNRNRGNKNTNASNTKPKPHCAYCTIQHNAEEPDTVLHSQSPDRVLLKTAINPVSAEHEILDAKILFDEGAQRSFITEELAEKLKLKPTGTESVNLSGFGDNANSTKIRHLRTGLVYLITTDGKLPIRVLIVPEIAAPMRTYVRQAAKLTYLSGIKLAHPVTADENFEISILIGADYFWSIVQNDIIRGEGPTAVQSKIGYLLSGTLHSHNSDTDGYKRASMMNVMIATKTDEYDLEKFWKIESLATEKIDTTKLEEQIDIQKTYEEKQIRYHDNRYFVTLPWKEDHPTLPTNKAIAQRRTENVVRRLSKEPKLLEKYGEIMAEQEKRGFIEKVDTTNETDETRAKYTIFRIML</sequence>
<evidence type="ECO:0000256" key="1">
    <source>
        <dbReference type="SAM" id="MobiDB-lite"/>
    </source>
</evidence>
<protein>
    <recommendedName>
        <fullName evidence="2">DUF1758 domain-containing protein</fullName>
    </recommendedName>
</protein>
<evidence type="ECO:0000313" key="4">
    <source>
        <dbReference type="Proteomes" id="UP000596742"/>
    </source>
</evidence>
<dbReference type="EMBL" id="UYJE01004099">
    <property type="protein sequence ID" value="VDI25014.1"/>
    <property type="molecule type" value="Genomic_DNA"/>
</dbReference>
<dbReference type="InterPro" id="IPR021109">
    <property type="entry name" value="Peptidase_aspartic_dom_sf"/>
</dbReference>
<dbReference type="AlphaFoldDB" id="A0A8B6DVU9"/>
<evidence type="ECO:0000259" key="2">
    <source>
        <dbReference type="Pfam" id="PF05585"/>
    </source>
</evidence>
<dbReference type="Proteomes" id="UP000596742">
    <property type="component" value="Unassembled WGS sequence"/>
</dbReference>